<keyword evidence="10" id="KW-0732">Signal</keyword>
<reference evidence="12" key="1">
    <citation type="submission" date="2022-05" db="EMBL/GenBank/DDBJ databases">
        <authorList>
            <person name="Okamura Y."/>
        </authorList>
    </citation>
    <scope>NUCLEOTIDE SEQUENCE</scope>
</reference>
<dbReference type="PROSITE" id="PS50240">
    <property type="entry name" value="TRYPSIN_DOM"/>
    <property type="match status" value="1"/>
</dbReference>
<evidence type="ECO:0000256" key="2">
    <source>
        <dbReference type="ARBA" id="ARBA00022656"/>
    </source>
</evidence>
<evidence type="ECO:0000256" key="9">
    <source>
        <dbReference type="ARBA" id="ARBA00084094"/>
    </source>
</evidence>
<dbReference type="InterPro" id="IPR050430">
    <property type="entry name" value="Peptidase_S1"/>
</dbReference>
<evidence type="ECO:0000313" key="12">
    <source>
        <dbReference type="EMBL" id="CAH3897448.1"/>
    </source>
</evidence>
<proteinExistence type="predicted"/>
<feature type="chain" id="PRO_5040429882" description="Peptidase S1 domain-containing protein" evidence="10">
    <location>
        <begin position="20"/>
        <end position="244"/>
    </location>
</feature>
<evidence type="ECO:0000259" key="11">
    <source>
        <dbReference type="PROSITE" id="PS50240"/>
    </source>
</evidence>
<keyword evidence="13" id="KW-1185">Reference proteome</keyword>
<evidence type="ECO:0000313" key="13">
    <source>
        <dbReference type="Proteomes" id="UP001152562"/>
    </source>
</evidence>
<evidence type="ECO:0000256" key="7">
    <source>
        <dbReference type="ARBA" id="ARBA00023240"/>
    </source>
</evidence>
<keyword evidence="9" id="KW-1205">Fibrinolytic toxin</keyword>
<evidence type="ECO:0000256" key="10">
    <source>
        <dbReference type="SAM" id="SignalP"/>
    </source>
</evidence>
<evidence type="ECO:0000256" key="6">
    <source>
        <dbReference type="ARBA" id="ARBA00023157"/>
    </source>
</evidence>
<dbReference type="AlphaFoldDB" id="A0A9P0SPA2"/>
<dbReference type="Pfam" id="PF00089">
    <property type="entry name" value="Trypsin"/>
    <property type="match status" value="1"/>
</dbReference>
<feature type="domain" description="Peptidase S1" evidence="11">
    <location>
        <begin position="16"/>
        <end position="241"/>
    </location>
</feature>
<organism evidence="12 13">
    <name type="scientific">Pieris brassicae</name>
    <name type="common">White butterfly</name>
    <name type="synonym">Large white butterfly</name>
    <dbReference type="NCBI Taxonomy" id="7116"/>
    <lineage>
        <taxon>Eukaryota</taxon>
        <taxon>Metazoa</taxon>
        <taxon>Ecdysozoa</taxon>
        <taxon>Arthropoda</taxon>
        <taxon>Hexapoda</taxon>
        <taxon>Insecta</taxon>
        <taxon>Pterygota</taxon>
        <taxon>Neoptera</taxon>
        <taxon>Endopterygota</taxon>
        <taxon>Lepidoptera</taxon>
        <taxon>Glossata</taxon>
        <taxon>Ditrysia</taxon>
        <taxon>Papilionoidea</taxon>
        <taxon>Pieridae</taxon>
        <taxon>Pierinae</taxon>
        <taxon>Pieris</taxon>
    </lineage>
</organism>
<evidence type="ECO:0000256" key="8">
    <source>
        <dbReference type="ARBA" id="ARBA00055534"/>
    </source>
</evidence>
<evidence type="ECO:0000256" key="1">
    <source>
        <dbReference type="ARBA" id="ARBA00004239"/>
    </source>
</evidence>
<comment type="function">
    <text evidence="8">Fibrinolytic activity; shows preferential cleavage of Arg-Gly bonds in all three fibrinogen chains. Contact with the caterpillars causes severe bleeding, due the anticoagulant effect of the protein.</text>
</comment>
<dbReference type="InterPro" id="IPR043504">
    <property type="entry name" value="Peptidase_S1_PA_chymotrypsin"/>
</dbReference>
<accession>A0A9P0SPA2</accession>
<keyword evidence="5" id="KW-0720">Serine protease</keyword>
<evidence type="ECO:0000256" key="4">
    <source>
        <dbReference type="ARBA" id="ARBA00022801"/>
    </source>
</evidence>
<dbReference type="InterPro" id="IPR001254">
    <property type="entry name" value="Trypsin_dom"/>
</dbReference>
<gene>
    <name evidence="12" type="ORF">PIBRA_LOCUS838</name>
</gene>
<sequence>MSKSSVVFIALLAAILVAAKDISRERVPYVVSIKEVDNHLCSGTILRGNWVLTSPQFVYDKQPKDLLVVIGTVDKTDSNALSVHVKKIEVHPNYNYENFAYSLALLKTKEDISYSKLVLPIELPTAPTKIAEYLFALGWKLKGDKKPSNNLQVKNVTSLSNHVCVKGICRQFSPDKSVLAIKNNKGFDTEEEYFSDIGGPLVNEDKIVGVILIMFELSERKRSGLCARVYDGLQWINKIIKDNY</sequence>
<keyword evidence="2" id="KW-0800">Toxin</keyword>
<keyword evidence="4" id="KW-0378">Hydrolase</keyword>
<keyword evidence="3" id="KW-0645">Protease</keyword>
<name>A0A9P0SPA2_PIEBR</name>
<dbReference type="Proteomes" id="UP001152562">
    <property type="component" value="Unassembled WGS sequence"/>
</dbReference>
<dbReference type="SUPFAM" id="SSF50494">
    <property type="entry name" value="Trypsin-like serine proteases"/>
    <property type="match status" value="1"/>
</dbReference>
<keyword evidence="7" id="KW-1199">Hemostasis impairing toxin</keyword>
<comment type="caution">
    <text evidence="12">The sequence shown here is derived from an EMBL/GenBank/DDBJ whole genome shotgun (WGS) entry which is preliminary data.</text>
</comment>
<dbReference type="Gene3D" id="2.40.10.10">
    <property type="entry name" value="Trypsin-like serine proteases"/>
    <property type="match status" value="1"/>
</dbReference>
<keyword evidence="6" id="KW-1015">Disulfide bond</keyword>
<dbReference type="InterPro" id="IPR009003">
    <property type="entry name" value="Peptidase_S1_PA"/>
</dbReference>
<dbReference type="FunFam" id="2.40.10.10:FF:000068">
    <property type="entry name" value="transmembrane protease serine 2"/>
    <property type="match status" value="1"/>
</dbReference>
<comment type="subcellular location">
    <subcellularLocation>
        <location evidence="1">Secreted</location>
        <location evidence="1">Extracellular space</location>
    </subcellularLocation>
</comment>
<dbReference type="PANTHER" id="PTHR24276">
    <property type="entry name" value="POLYSERASE-RELATED"/>
    <property type="match status" value="1"/>
</dbReference>
<dbReference type="GO" id="GO:0006508">
    <property type="term" value="P:proteolysis"/>
    <property type="evidence" value="ECO:0007669"/>
    <property type="project" value="UniProtKB-KW"/>
</dbReference>
<feature type="signal peptide" evidence="10">
    <location>
        <begin position="1"/>
        <end position="19"/>
    </location>
</feature>
<evidence type="ECO:0000256" key="5">
    <source>
        <dbReference type="ARBA" id="ARBA00022825"/>
    </source>
</evidence>
<evidence type="ECO:0000256" key="3">
    <source>
        <dbReference type="ARBA" id="ARBA00022670"/>
    </source>
</evidence>
<dbReference type="GO" id="GO:0090729">
    <property type="term" value="F:toxin activity"/>
    <property type="evidence" value="ECO:0007669"/>
    <property type="project" value="UniProtKB-KW"/>
</dbReference>
<protein>
    <recommendedName>
        <fullName evidence="11">Peptidase S1 domain-containing protein</fullName>
    </recommendedName>
</protein>
<dbReference type="GO" id="GO:0004252">
    <property type="term" value="F:serine-type endopeptidase activity"/>
    <property type="evidence" value="ECO:0007669"/>
    <property type="project" value="InterPro"/>
</dbReference>
<dbReference type="PANTHER" id="PTHR24276:SF96">
    <property type="entry name" value="PEPTIDASE S1 DOMAIN-CONTAINING PROTEIN"/>
    <property type="match status" value="1"/>
</dbReference>
<dbReference type="EMBL" id="CALOZG010000001">
    <property type="protein sequence ID" value="CAH3897448.1"/>
    <property type="molecule type" value="Genomic_DNA"/>
</dbReference>
<dbReference type="GO" id="GO:0005576">
    <property type="term" value="C:extracellular region"/>
    <property type="evidence" value="ECO:0007669"/>
    <property type="project" value="UniProtKB-SubCell"/>
</dbReference>
<dbReference type="SMART" id="SM00020">
    <property type="entry name" value="Tryp_SPc"/>
    <property type="match status" value="1"/>
</dbReference>